<feature type="chain" id="PRO_5037782021" evidence="3">
    <location>
        <begin position="25"/>
        <end position="256"/>
    </location>
</feature>
<sequence length="256" mass="27097">MKKNILSFVAVAALSGGVAANASAEEVKVKDGDTLWGISKQKEVSVEDLKHLNNLSGEVIHPGDTLQVSLHENYKVQNGDSLWGIAKEYNVSIEDLKGWNGLDSHTIQPDQNLIIKHKQEQTKNTFQAEPIEQQTNQAEPVKAAPAGADPVAASPAESSDGKEISVTATAYTANCEGCSGTTSTGIDLKANPNQKVIAVDPNVIPLGSKVHVEGYGEAIAGDTGGAIKGNKIDVFISSESEAQQWGTKEVKVKVLE</sequence>
<dbReference type="CDD" id="cd22786">
    <property type="entry name" value="DPBB_YuiC-like"/>
    <property type="match status" value="1"/>
</dbReference>
<dbReference type="InterPro" id="IPR051933">
    <property type="entry name" value="Resuscitation_pf_RpfB"/>
</dbReference>
<evidence type="ECO:0000256" key="1">
    <source>
        <dbReference type="ARBA" id="ARBA00022729"/>
    </source>
</evidence>
<organism evidence="5 6">
    <name type="scientific">Metabacillus arenae</name>
    <dbReference type="NCBI Taxonomy" id="2771434"/>
    <lineage>
        <taxon>Bacteria</taxon>
        <taxon>Bacillati</taxon>
        <taxon>Bacillota</taxon>
        <taxon>Bacilli</taxon>
        <taxon>Bacillales</taxon>
        <taxon>Bacillaceae</taxon>
        <taxon>Metabacillus</taxon>
    </lineage>
</organism>
<dbReference type="InterPro" id="IPR010611">
    <property type="entry name" value="3D_dom"/>
</dbReference>
<gene>
    <name evidence="5" type="ORF">IC621_01855</name>
</gene>
<dbReference type="InterPro" id="IPR036908">
    <property type="entry name" value="RlpA-like_sf"/>
</dbReference>
<accession>A0A926RW99</accession>
<dbReference type="Pfam" id="PF01476">
    <property type="entry name" value="LysM"/>
    <property type="match status" value="2"/>
</dbReference>
<dbReference type="Gene3D" id="2.40.40.10">
    <property type="entry name" value="RlpA-like domain"/>
    <property type="match status" value="1"/>
</dbReference>
<dbReference type="RefSeq" id="WP_191155179.1">
    <property type="nucleotide sequence ID" value="NZ_JACXAI010000002.1"/>
</dbReference>
<dbReference type="EMBL" id="JACXAI010000002">
    <property type="protein sequence ID" value="MBD1378962.1"/>
    <property type="molecule type" value="Genomic_DNA"/>
</dbReference>
<dbReference type="PANTHER" id="PTHR39160:SF6">
    <property type="entry name" value="CELL WALL-BINDING PROTEIN YOCH"/>
    <property type="match status" value="1"/>
</dbReference>
<dbReference type="InterPro" id="IPR018392">
    <property type="entry name" value="LysM"/>
</dbReference>
<dbReference type="Pfam" id="PF06725">
    <property type="entry name" value="3D"/>
    <property type="match status" value="1"/>
</dbReference>
<dbReference type="InterPro" id="IPR036779">
    <property type="entry name" value="LysM_dom_sf"/>
</dbReference>
<protein>
    <submittedName>
        <fullName evidence="5">LysM peptidoglycan-binding domain-containing protein</fullName>
    </submittedName>
</protein>
<feature type="domain" description="LysM" evidence="4">
    <location>
        <begin position="25"/>
        <end position="68"/>
    </location>
</feature>
<keyword evidence="6" id="KW-1185">Reference proteome</keyword>
<evidence type="ECO:0000256" key="2">
    <source>
        <dbReference type="SAM" id="MobiDB-lite"/>
    </source>
</evidence>
<dbReference type="Proteomes" id="UP000626844">
    <property type="component" value="Unassembled WGS sequence"/>
</dbReference>
<evidence type="ECO:0000259" key="4">
    <source>
        <dbReference type="PROSITE" id="PS51782"/>
    </source>
</evidence>
<dbReference type="SUPFAM" id="SSF50685">
    <property type="entry name" value="Barwin-like endoglucanases"/>
    <property type="match status" value="1"/>
</dbReference>
<dbReference type="PANTHER" id="PTHR39160">
    <property type="entry name" value="CELL WALL-BINDING PROTEIN YOCH"/>
    <property type="match status" value="1"/>
</dbReference>
<evidence type="ECO:0000313" key="5">
    <source>
        <dbReference type="EMBL" id="MBD1378962.1"/>
    </source>
</evidence>
<dbReference type="Gene3D" id="3.10.350.10">
    <property type="entry name" value="LysM domain"/>
    <property type="match status" value="2"/>
</dbReference>
<feature type="domain" description="LysM" evidence="4">
    <location>
        <begin position="72"/>
        <end position="115"/>
    </location>
</feature>
<dbReference type="GO" id="GO:0004553">
    <property type="term" value="F:hydrolase activity, hydrolyzing O-glycosyl compounds"/>
    <property type="evidence" value="ECO:0007669"/>
    <property type="project" value="InterPro"/>
</dbReference>
<keyword evidence="1 3" id="KW-0732">Signal</keyword>
<dbReference type="SUPFAM" id="SSF54106">
    <property type="entry name" value="LysM domain"/>
    <property type="match status" value="2"/>
</dbReference>
<dbReference type="PROSITE" id="PS51782">
    <property type="entry name" value="LYSM"/>
    <property type="match status" value="2"/>
</dbReference>
<feature type="compositionally biased region" description="Low complexity" evidence="2">
    <location>
        <begin position="140"/>
        <end position="156"/>
    </location>
</feature>
<dbReference type="GO" id="GO:0009254">
    <property type="term" value="P:peptidoglycan turnover"/>
    <property type="evidence" value="ECO:0007669"/>
    <property type="project" value="InterPro"/>
</dbReference>
<feature type="signal peptide" evidence="3">
    <location>
        <begin position="1"/>
        <end position="24"/>
    </location>
</feature>
<proteinExistence type="predicted"/>
<dbReference type="SMART" id="SM00257">
    <property type="entry name" value="LysM"/>
    <property type="match status" value="2"/>
</dbReference>
<reference evidence="5" key="1">
    <citation type="submission" date="2020-09" db="EMBL/GenBank/DDBJ databases">
        <title>A novel bacterium of genus Bacillus, isolated from South China Sea.</title>
        <authorList>
            <person name="Huang H."/>
            <person name="Mo K."/>
            <person name="Hu Y."/>
        </authorList>
    </citation>
    <scope>NUCLEOTIDE SEQUENCE</scope>
    <source>
        <strain evidence="5">IB182487</strain>
    </source>
</reference>
<dbReference type="CDD" id="cd00118">
    <property type="entry name" value="LysM"/>
    <property type="match status" value="2"/>
</dbReference>
<evidence type="ECO:0000313" key="6">
    <source>
        <dbReference type="Proteomes" id="UP000626844"/>
    </source>
</evidence>
<name>A0A926RW99_9BACI</name>
<evidence type="ECO:0000256" key="3">
    <source>
        <dbReference type="SAM" id="SignalP"/>
    </source>
</evidence>
<feature type="region of interest" description="Disordered" evidence="2">
    <location>
        <begin position="137"/>
        <end position="160"/>
    </location>
</feature>
<comment type="caution">
    <text evidence="5">The sequence shown here is derived from an EMBL/GenBank/DDBJ whole genome shotgun (WGS) entry which is preliminary data.</text>
</comment>
<dbReference type="GO" id="GO:0019867">
    <property type="term" value="C:outer membrane"/>
    <property type="evidence" value="ECO:0007669"/>
    <property type="project" value="InterPro"/>
</dbReference>
<dbReference type="AlphaFoldDB" id="A0A926RW99"/>